<dbReference type="RefSeq" id="WP_091722511.1">
    <property type="nucleotide sequence ID" value="NZ_LT629779.1"/>
</dbReference>
<sequence>MKIIVVVPWAPSVTRPRSLGLISYLAKNHDVLVVGATWSASDAEELQQLPVTRVVAVPMKKTGAYWRSLVGLLKGRSLQQSYVDSPHFRSVLRQAVAEFRPDLAFFNVIRTAQFGNEVGEIPTVIDLDEFRSSYYELLSETSKNPMWRIIASLEKKRMREAEERVLAEFNRVIVSSPTDLQPNNPGIRLVRSPHALSSPLGSSENRARNDLRIIFVGRQSYRANAEAVNWFVREVLPGVLKRVPNAHLFIVGDAPPKSTRRLGSDNVTVTGRVKDVAEHYASATVSVIPVTMATGVQMKLIESMVMGTPVVATPIVARGAGVDTQHCYVASTAAEWIDMVVAALTDEGSSASLVERARTWVGSEYSVDSIYRSLDEALSGIAVTKELR</sequence>
<dbReference type="GO" id="GO:0016757">
    <property type="term" value="F:glycosyltransferase activity"/>
    <property type="evidence" value="ECO:0007669"/>
    <property type="project" value="UniProtKB-KW"/>
</dbReference>
<dbReference type="PANTHER" id="PTHR12526:SF510">
    <property type="entry name" value="D-INOSITOL 3-PHOSPHATE GLYCOSYLTRANSFERASE"/>
    <property type="match status" value="1"/>
</dbReference>
<evidence type="ECO:0000256" key="2">
    <source>
        <dbReference type="ARBA" id="ARBA00022679"/>
    </source>
</evidence>
<name>A0A1H2B4H6_9MICC</name>
<dbReference type="OrthoDB" id="5142720at2"/>
<dbReference type="Pfam" id="PF13692">
    <property type="entry name" value="Glyco_trans_1_4"/>
    <property type="match status" value="1"/>
</dbReference>
<protein>
    <submittedName>
        <fullName evidence="3">Glycosyltransferase involved in cell wall bisynthesis</fullName>
    </submittedName>
</protein>
<dbReference type="EMBL" id="LT629779">
    <property type="protein sequence ID" value="SDT52839.1"/>
    <property type="molecule type" value="Genomic_DNA"/>
</dbReference>
<dbReference type="Gene3D" id="3.40.50.2000">
    <property type="entry name" value="Glycogen Phosphorylase B"/>
    <property type="match status" value="2"/>
</dbReference>
<gene>
    <name evidence="3" type="ORF">SAMN04489743_3407</name>
</gene>
<evidence type="ECO:0000313" key="4">
    <source>
        <dbReference type="Proteomes" id="UP000198751"/>
    </source>
</evidence>
<dbReference type="Proteomes" id="UP000198751">
    <property type="component" value="Chromosome I"/>
</dbReference>
<dbReference type="AlphaFoldDB" id="A0A1H2B4H6"/>
<accession>A0A1H2B4H6</accession>
<dbReference type="CDD" id="cd03801">
    <property type="entry name" value="GT4_PimA-like"/>
    <property type="match status" value="1"/>
</dbReference>
<reference evidence="4" key="1">
    <citation type="submission" date="2016-10" db="EMBL/GenBank/DDBJ databases">
        <authorList>
            <person name="Varghese N."/>
            <person name="Submissions S."/>
        </authorList>
    </citation>
    <scope>NUCLEOTIDE SEQUENCE [LARGE SCALE GENOMIC DNA]</scope>
    <source>
        <strain evidence="4">IMMIB L-1606</strain>
    </source>
</reference>
<keyword evidence="1" id="KW-0328">Glycosyltransferase</keyword>
<evidence type="ECO:0000313" key="3">
    <source>
        <dbReference type="EMBL" id="SDT52839.1"/>
    </source>
</evidence>
<keyword evidence="4" id="KW-1185">Reference proteome</keyword>
<evidence type="ECO:0000256" key="1">
    <source>
        <dbReference type="ARBA" id="ARBA00022676"/>
    </source>
</evidence>
<organism evidence="3 4">
    <name type="scientific">Pseudarthrobacter equi</name>
    <dbReference type="NCBI Taxonomy" id="728066"/>
    <lineage>
        <taxon>Bacteria</taxon>
        <taxon>Bacillati</taxon>
        <taxon>Actinomycetota</taxon>
        <taxon>Actinomycetes</taxon>
        <taxon>Micrococcales</taxon>
        <taxon>Micrococcaceae</taxon>
        <taxon>Pseudarthrobacter</taxon>
    </lineage>
</organism>
<proteinExistence type="predicted"/>
<dbReference type="PANTHER" id="PTHR12526">
    <property type="entry name" value="GLYCOSYLTRANSFERASE"/>
    <property type="match status" value="1"/>
</dbReference>
<keyword evidence="2 3" id="KW-0808">Transferase</keyword>
<dbReference type="SUPFAM" id="SSF53756">
    <property type="entry name" value="UDP-Glycosyltransferase/glycogen phosphorylase"/>
    <property type="match status" value="1"/>
</dbReference>